<keyword evidence="11" id="KW-1185">Reference proteome</keyword>
<feature type="transmembrane region" description="Helical" evidence="8">
    <location>
        <begin position="259"/>
        <end position="280"/>
    </location>
</feature>
<evidence type="ECO:0000256" key="4">
    <source>
        <dbReference type="ARBA" id="ARBA00022989"/>
    </source>
</evidence>
<dbReference type="PANTHER" id="PTHR42682:SF4">
    <property type="entry name" value="NADH-UBIQUINONE_PLASTOQUINONE"/>
    <property type="match status" value="1"/>
</dbReference>
<dbReference type="InterPro" id="IPR003918">
    <property type="entry name" value="NADH_UbQ_OxRdtase"/>
</dbReference>
<evidence type="ECO:0000313" key="11">
    <source>
        <dbReference type="Proteomes" id="UP000477680"/>
    </source>
</evidence>
<evidence type="ECO:0000256" key="2">
    <source>
        <dbReference type="ARBA" id="ARBA00022475"/>
    </source>
</evidence>
<feature type="transmembrane region" description="Helical" evidence="8">
    <location>
        <begin position="39"/>
        <end position="61"/>
    </location>
</feature>
<evidence type="ECO:0000259" key="9">
    <source>
        <dbReference type="Pfam" id="PF00361"/>
    </source>
</evidence>
<dbReference type="KEGG" id="kim:G3T16_06085"/>
<keyword evidence="4 8" id="KW-1133">Transmembrane helix</keyword>
<evidence type="ECO:0000256" key="8">
    <source>
        <dbReference type="SAM" id="Phobius"/>
    </source>
</evidence>
<keyword evidence="6 8" id="KW-0472">Membrane</keyword>
<evidence type="ECO:0000256" key="1">
    <source>
        <dbReference type="ARBA" id="ARBA00004651"/>
    </source>
</evidence>
<comment type="subcellular location">
    <subcellularLocation>
        <location evidence="1">Cell membrane</location>
        <topology evidence="1">Multi-pass membrane protein</topology>
    </subcellularLocation>
    <subcellularLocation>
        <location evidence="7">Membrane</location>
        <topology evidence="7">Multi-pass membrane protein</topology>
    </subcellularLocation>
</comment>
<evidence type="ECO:0000256" key="5">
    <source>
        <dbReference type="ARBA" id="ARBA00023002"/>
    </source>
</evidence>
<feature type="transmembrane region" description="Helical" evidence="8">
    <location>
        <begin position="287"/>
        <end position="308"/>
    </location>
</feature>
<reference evidence="10 11" key="1">
    <citation type="submission" date="2020-02" db="EMBL/GenBank/DDBJ databases">
        <title>Genome sequencing for Kineobactrum sp. M2.</title>
        <authorList>
            <person name="Park S.-J."/>
        </authorList>
    </citation>
    <scope>NUCLEOTIDE SEQUENCE [LARGE SCALE GENOMIC DNA]</scope>
    <source>
        <strain evidence="10 11">M2</strain>
    </source>
</reference>
<keyword evidence="5" id="KW-0560">Oxidoreductase</keyword>
<proteinExistence type="predicted"/>
<keyword evidence="10" id="KW-0830">Ubiquinone</keyword>
<dbReference type="GO" id="GO:0008137">
    <property type="term" value="F:NADH dehydrogenase (ubiquinone) activity"/>
    <property type="evidence" value="ECO:0007669"/>
    <property type="project" value="InterPro"/>
</dbReference>
<feature type="transmembrane region" description="Helical" evidence="8">
    <location>
        <begin position="350"/>
        <end position="368"/>
    </location>
</feature>
<dbReference type="RefSeq" id="WP_163494278.1">
    <property type="nucleotide sequence ID" value="NZ_CP048711.1"/>
</dbReference>
<keyword evidence="2" id="KW-1003">Cell membrane</keyword>
<feature type="transmembrane region" description="Helical" evidence="8">
    <location>
        <begin position="73"/>
        <end position="93"/>
    </location>
</feature>
<dbReference type="Proteomes" id="UP000477680">
    <property type="component" value="Chromosome"/>
</dbReference>
<evidence type="ECO:0000256" key="3">
    <source>
        <dbReference type="ARBA" id="ARBA00022692"/>
    </source>
</evidence>
<feature type="transmembrane region" description="Helical" evidence="8">
    <location>
        <begin position="388"/>
        <end position="416"/>
    </location>
</feature>
<protein>
    <submittedName>
        <fullName evidence="10">NADH-ubiquinone oxidoreductase</fullName>
    </submittedName>
</protein>
<keyword evidence="3 7" id="KW-0812">Transmembrane</keyword>
<dbReference type="PRINTS" id="PR01437">
    <property type="entry name" value="NUOXDRDTASE4"/>
</dbReference>
<dbReference type="AlphaFoldDB" id="A0A6C0TZ11"/>
<feature type="domain" description="NADH:quinone oxidoreductase/Mrp antiporter transmembrane" evidence="9">
    <location>
        <begin position="118"/>
        <end position="345"/>
    </location>
</feature>
<evidence type="ECO:0000313" key="10">
    <source>
        <dbReference type="EMBL" id="QIB65031.1"/>
    </source>
</evidence>
<dbReference type="GO" id="GO:0005886">
    <property type="term" value="C:plasma membrane"/>
    <property type="evidence" value="ECO:0007669"/>
    <property type="project" value="UniProtKB-SubCell"/>
</dbReference>
<accession>A0A6C0TZ11</accession>
<feature type="transmembrane region" description="Helical" evidence="8">
    <location>
        <begin position="153"/>
        <end position="173"/>
    </location>
</feature>
<feature type="transmembrane region" description="Helical" evidence="8">
    <location>
        <begin position="230"/>
        <end position="253"/>
    </location>
</feature>
<sequence length="449" mass="47165">MTAPPLLLITASLLLPLLYPALAVPAGWHRALRIGLPLLPLPALLLCSGGHWQLELPWLLLGGQWALDELRCMFLLLTALLWGVAGLYAAAYMGSEQLRRFCVFWGLTLAGNLGLVLAADIASFYTFFSLMTVAAYGLVVHTGTERALRAGRVYLVMALVGEMVLLAGLLLAAETADSMLLHRIPEAVAQAPWRDLICGLLITGFGVKVGLPLLHFWLPLAHPVAPTPASAVLSGAMIKAGLLGWLLTLPLGVVALPDWSLLLLVAGFTASLGAAVIGVFQHDPKTVLAYSSISQMGLATLMVAAGLGDPGRQALLLSATALFALHHGLAKGALFLATGLSLPQRRPARVGLWLLIALPGLSLAGLPWTSGELAKAAVKGVLLADGPALPLAAAYPHLLTAATVATLALIARYLWLLRMQLAVGSTPVAQWAGWGLATALSLSLYGWLL</sequence>
<dbReference type="GO" id="GO:0016491">
    <property type="term" value="F:oxidoreductase activity"/>
    <property type="evidence" value="ECO:0007669"/>
    <property type="project" value="UniProtKB-KW"/>
</dbReference>
<organism evidence="10 11">
    <name type="scientific">Kineobactrum salinum</name>
    <dbReference type="NCBI Taxonomy" id="2708301"/>
    <lineage>
        <taxon>Bacteria</taxon>
        <taxon>Pseudomonadati</taxon>
        <taxon>Pseudomonadota</taxon>
        <taxon>Gammaproteobacteria</taxon>
        <taxon>Cellvibrionales</taxon>
        <taxon>Halieaceae</taxon>
        <taxon>Kineobactrum</taxon>
    </lineage>
</organism>
<feature type="transmembrane region" description="Helical" evidence="8">
    <location>
        <begin position="193"/>
        <end position="218"/>
    </location>
</feature>
<dbReference type="InterPro" id="IPR052175">
    <property type="entry name" value="ComplexI-like_HydComp"/>
</dbReference>
<dbReference type="GO" id="GO:0042773">
    <property type="term" value="P:ATP synthesis coupled electron transport"/>
    <property type="evidence" value="ECO:0007669"/>
    <property type="project" value="InterPro"/>
</dbReference>
<feature type="transmembrane region" description="Helical" evidence="8">
    <location>
        <begin position="314"/>
        <end position="338"/>
    </location>
</feature>
<evidence type="ECO:0000256" key="6">
    <source>
        <dbReference type="ARBA" id="ARBA00023136"/>
    </source>
</evidence>
<dbReference type="PANTHER" id="PTHR42682">
    <property type="entry name" value="HYDROGENASE-4 COMPONENT F"/>
    <property type="match status" value="1"/>
</dbReference>
<gene>
    <name evidence="10" type="ORF">G3T16_06085</name>
</gene>
<feature type="transmembrane region" description="Helical" evidence="8">
    <location>
        <begin position="428"/>
        <end position="448"/>
    </location>
</feature>
<evidence type="ECO:0000256" key="7">
    <source>
        <dbReference type="RuleBase" id="RU000320"/>
    </source>
</evidence>
<dbReference type="Pfam" id="PF00361">
    <property type="entry name" value="Proton_antipo_M"/>
    <property type="match status" value="1"/>
</dbReference>
<dbReference type="InterPro" id="IPR001750">
    <property type="entry name" value="ND/Mrp_TM"/>
</dbReference>
<dbReference type="EMBL" id="CP048711">
    <property type="protein sequence ID" value="QIB65031.1"/>
    <property type="molecule type" value="Genomic_DNA"/>
</dbReference>
<feature type="transmembrane region" description="Helical" evidence="8">
    <location>
        <begin position="113"/>
        <end position="141"/>
    </location>
</feature>
<name>A0A6C0TZ11_9GAMM</name>